<keyword evidence="2" id="KW-1185">Reference proteome</keyword>
<dbReference type="GO" id="GO:0032299">
    <property type="term" value="C:ribonuclease H2 complex"/>
    <property type="evidence" value="ECO:0007669"/>
    <property type="project" value="InterPro"/>
</dbReference>
<dbReference type="CDD" id="cd09271">
    <property type="entry name" value="RNase_H2-C"/>
    <property type="match status" value="1"/>
</dbReference>
<name>A0A674GE80_TAEGU</name>
<dbReference type="Ensembl" id="ENSTGUT00000021144.1">
    <property type="protein sequence ID" value="ENSTGUP00000021082.1"/>
    <property type="gene ID" value="ENSTGUG00000027355.1"/>
</dbReference>
<dbReference type="Pfam" id="PF08615">
    <property type="entry name" value="RNase_H2_suC"/>
    <property type="match status" value="1"/>
</dbReference>
<dbReference type="PANTHER" id="PTHR47063">
    <property type="entry name" value="RIBONUCLEASE H2 SUBUNIT C"/>
    <property type="match status" value="1"/>
</dbReference>
<reference evidence="1" key="2">
    <citation type="submission" date="2025-09" db="UniProtKB">
        <authorList>
            <consortium name="Ensembl"/>
        </authorList>
    </citation>
    <scope>IDENTIFICATION</scope>
</reference>
<organism evidence="1 2">
    <name type="scientific">Taeniopygia guttata</name>
    <name type="common">Zebra finch</name>
    <name type="synonym">Poephila guttata</name>
    <dbReference type="NCBI Taxonomy" id="59729"/>
    <lineage>
        <taxon>Eukaryota</taxon>
        <taxon>Metazoa</taxon>
        <taxon>Chordata</taxon>
        <taxon>Craniata</taxon>
        <taxon>Vertebrata</taxon>
        <taxon>Euteleostomi</taxon>
        <taxon>Archelosauria</taxon>
        <taxon>Archosauria</taxon>
        <taxon>Dinosauria</taxon>
        <taxon>Saurischia</taxon>
        <taxon>Theropoda</taxon>
        <taxon>Coelurosauria</taxon>
        <taxon>Aves</taxon>
        <taxon>Neognathae</taxon>
        <taxon>Neoaves</taxon>
        <taxon>Telluraves</taxon>
        <taxon>Australaves</taxon>
        <taxon>Passeriformes</taxon>
        <taxon>Passeroidea</taxon>
        <taxon>Estrildidae</taxon>
        <taxon>Estrildinae</taxon>
        <taxon>Taeniopygia</taxon>
    </lineage>
</organism>
<reference evidence="1" key="1">
    <citation type="submission" date="2025-08" db="UniProtKB">
        <authorList>
            <consortium name="Ensembl"/>
        </authorList>
    </citation>
    <scope>IDENTIFICATION</scope>
</reference>
<dbReference type="InterPro" id="IPR052863">
    <property type="entry name" value="RNase_H2_subunit_C"/>
</dbReference>
<proteinExistence type="predicted"/>
<accession>A0A674GE80</accession>
<dbReference type="Proteomes" id="UP000007754">
    <property type="component" value="Unplaced"/>
</dbReference>
<dbReference type="InParanoid" id="A0A674GE80"/>
<sequence>LPPSPIPSVMATRVRVPPGAAPEPLPVQLLPCRVQHDGPAPVAAFLRARPGPGGELWASFRGRRLGGRELPLPPGYSGVPRGGLGPLCPLTFALCPQAGWVTLTGTFGAITDWGGDAAPAPGRGLARALQWAPLARAVSRGWGHIWGVWGHIWGVWGHIWGV</sequence>
<dbReference type="GeneTree" id="ENSGT00960000192922"/>
<evidence type="ECO:0000313" key="2">
    <source>
        <dbReference type="Proteomes" id="UP000007754"/>
    </source>
</evidence>
<dbReference type="GO" id="GO:0006401">
    <property type="term" value="P:RNA catabolic process"/>
    <property type="evidence" value="ECO:0007669"/>
    <property type="project" value="InterPro"/>
</dbReference>
<dbReference type="OMA" id="FDQFIGA"/>
<protein>
    <submittedName>
        <fullName evidence="1">Uncharacterized protein</fullName>
    </submittedName>
</protein>
<dbReference type="InterPro" id="IPR013924">
    <property type="entry name" value="RNase_H2_suC"/>
</dbReference>
<dbReference type="AlphaFoldDB" id="A0A674GE80"/>
<evidence type="ECO:0000313" key="1">
    <source>
        <dbReference type="Ensembl" id="ENSTGUP00000021082.1"/>
    </source>
</evidence>
<dbReference type="PANTHER" id="PTHR47063:SF1">
    <property type="entry name" value="RIBONUCLEASE H2 SUBUNIT C"/>
    <property type="match status" value="1"/>
</dbReference>
<dbReference type="Gene3D" id="2.40.128.680">
    <property type="match status" value="1"/>
</dbReference>